<proteinExistence type="predicted"/>
<evidence type="ECO:0000313" key="1">
    <source>
        <dbReference type="EMBL" id="KAG9493899.1"/>
    </source>
</evidence>
<dbReference type="AlphaFoldDB" id="A0A8J6FUG9"/>
<reference evidence="1" key="1">
    <citation type="thesis" date="2020" institute="ProQuest LLC" country="789 East Eisenhower Parkway, Ann Arbor, MI, USA">
        <title>Comparative Genomics and Chromosome Evolution.</title>
        <authorList>
            <person name="Mudd A.B."/>
        </authorList>
    </citation>
    <scope>NUCLEOTIDE SEQUENCE</scope>
    <source>
        <strain evidence="1">HN-11 Male</strain>
        <tissue evidence="1">Kidney and liver</tissue>
    </source>
</reference>
<protein>
    <submittedName>
        <fullName evidence="1">Uncharacterized protein</fullName>
    </submittedName>
</protein>
<comment type="caution">
    <text evidence="1">The sequence shown here is derived from an EMBL/GenBank/DDBJ whole genome shotgun (WGS) entry which is preliminary data.</text>
</comment>
<accession>A0A8J6FUG9</accession>
<dbReference type="EMBL" id="WNTK01000001">
    <property type="protein sequence ID" value="KAG9493899.1"/>
    <property type="molecule type" value="Genomic_DNA"/>
</dbReference>
<evidence type="ECO:0000313" key="2">
    <source>
        <dbReference type="Proteomes" id="UP000770717"/>
    </source>
</evidence>
<dbReference type="Proteomes" id="UP000770717">
    <property type="component" value="Unassembled WGS sequence"/>
</dbReference>
<sequence>MQILEVLSLETSYDYSNSLVTKHSFHCYAAGECQPFFRYHQVSIVGARGLDMFDIFKCLYFVNFGNGPWQRFSSAPHSFSLCGHYMLNLKEDLSALLICVPFPPE</sequence>
<keyword evidence="2" id="KW-1185">Reference proteome</keyword>
<organism evidence="1 2">
    <name type="scientific">Eleutherodactylus coqui</name>
    <name type="common">Puerto Rican coqui</name>
    <dbReference type="NCBI Taxonomy" id="57060"/>
    <lineage>
        <taxon>Eukaryota</taxon>
        <taxon>Metazoa</taxon>
        <taxon>Chordata</taxon>
        <taxon>Craniata</taxon>
        <taxon>Vertebrata</taxon>
        <taxon>Euteleostomi</taxon>
        <taxon>Amphibia</taxon>
        <taxon>Batrachia</taxon>
        <taxon>Anura</taxon>
        <taxon>Neobatrachia</taxon>
        <taxon>Hyloidea</taxon>
        <taxon>Eleutherodactylidae</taxon>
        <taxon>Eleutherodactylinae</taxon>
        <taxon>Eleutherodactylus</taxon>
        <taxon>Eleutherodactylus</taxon>
    </lineage>
</organism>
<gene>
    <name evidence="1" type="ORF">GDO78_001655</name>
</gene>
<name>A0A8J6FUG9_ELECQ</name>